<dbReference type="Proteomes" id="UP000271678">
    <property type="component" value="Unassembled WGS sequence"/>
</dbReference>
<feature type="transmembrane region" description="Helical" evidence="1">
    <location>
        <begin position="55"/>
        <end position="76"/>
    </location>
</feature>
<keyword evidence="4" id="KW-1185">Reference proteome</keyword>
<evidence type="ECO:0000313" key="3">
    <source>
        <dbReference type="EMBL" id="RNI24872.1"/>
    </source>
</evidence>
<keyword evidence="1" id="KW-0812">Transmembrane</keyword>
<dbReference type="EMBL" id="RJJQ01000002">
    <property type="protein sequence ID" value="RNI24872.1"/>
    <property type="molecule type" value="Genomic_DNA"/>
</dbReference>
<feature type="domain" description="Pyrrolo-quinoline quinone repeat" evidence="2">
    <location>
        <begin position="276"/>
        <end position="395"/>
    </location>
</feature>
<protein>
    <recommendedName>
        <fullName evidence="2">Pyrrolo-quinoline quinone repeat domain-containing protein</fullName>
    </recommendedName>
</protein>
<organism evidence="3 4">
    <name type="scientific">Flexivirga caeni</name>
    <dbReference type="NCBI Taxonomy" id="2294115"/>
    <lineage>
        <taxon>Bacteria</taxon>
        <taxon>Bacillati</taxon>
        <taxon>Actinomycetota</taxon>
        <taxon>Actinomycetes</taxon>
        <taxon>Micrococcales</taxon>
        <taxon>Dermacoccaceae</taxon>
        <taxon>Flexivirga</taxon>
    </lineage>
</organism>
<evidence type="ECO:0000256" key="1">
    <source>
        <dbReference type="SAM" id="Phobius"/>
    </source>
</evidence>
<sequence>MLDRSVGIGEVMEDSDRPGAGGWAGGGFVLSGAIVVGTAAFLLPADVVSAAGGRSGLRVLTVLMLCLLVAVGATHVAGRHRQHGRASLILAVLVAIGLLAWSVPGLVQQWRLGFPGHARVLTVVGLTSIVVGLLLTLLIPKGYGAGHSTAASAIVPISAAALVAIVAGASYVATPGLGVVQRTANPVPVPAIPSRVSHIAWRVRIPSSAWQVWPGGAGVVVATSNGVEGLDGTTGARRWSYRRTGKAALRWAMVSPDGRTVLLAWTPRGDWEPFVQVLDADTGRVRFSMDSAAFGVRSGQIVPGTITLSNGVVVAAAQSGNSQLLVGRSVTDGRLLWRYREPGDCSRVPSTGGLVAISTGVVLEQACQPSPSTGTLRFIDLGISAVPRWQYTVPDHVVQPSARAHASQLLAAPDGSSLLARIVVTTPHPTESLVLDARTGRRLHDAFVVYSDYLGVTTGTEKVIDLRTGRPPPGDTIDPSAPVILAQQTVAPYPTNRLQLQGRSGGLHSIPLGVGDERRVQLLAAPGCVAVFTSSVDGVAQLTGVR</sequence>
<evidence type="ECO:0000313" key="4">
    <source>
        <dbReference type="Proteomes" id="UP000271678"/>
    </source>
</evidence>
<name>A0A3M9MH33_9MICO</name>
<keyword evidence="1" id="KW-1133">Transmembrane helix</keyword>
<reference evidence="3 4" key="1">
    <citation type="submission" date="2018-11" db="EMBL/GenBank/DDBJ databases">
        <title>Draft genome of Simplicispira Flexivirga sp. BO-16.</title>
        <authorList>
            <person name="Im W.T."/>
        </authorList>
    </citation>
    <scope>NUCLEOTIDE SEQUENCE [LARGE SCALE GENOMIC DNA]</scope>
    <source>
        <strain evidence="3 4">BO-16</strain>
    </source>
</reference>
<feature type="transmembrane region" description="Helical" evidence="1">
    <location>
        <begin position="119"/>
        <end position="139"/>
    </location>
</feature>
<dbReference type="InterPro" id="IPR011047">
    <property type="entry name" value="Quinoprotein_ADH-like_sf"/>
</dbReference>
<dbReference type="AlphaFoldDB" id="A0A3M9MH33"/>
<feature type="transmembrane region" description="Helical" evidence="1">
    <location>
        <begin position="21"/>
        <end position="43"/>
    </location>
</feature>
<feature type="transmembrane region" description="Helical" evidence="1">
    <location>
        <begin position="88"/>
        <end position="107"/>
    </location>
</feature>
<accession>A0A3M9MH33</accession>
<keyword evidence="1" id="KW-0472">Membrane</keyword>
<evidence type="ECO:0000259" key="2">
    <source>
        <dbReference type="Pfam" id="PF13360"/>
    </source>
</evidence>
<dbReference type="Pfam" id="PF13360">
    <property type="entry name" value="PQQ_2"/>
    <property type="match status" value="1"/>
</dbReference>
<proteinExistence type="predicted"/>
<gene>
    <name evidence="3" type="ORF">EFY87_04090</name>
</gene>
<dbReference type="InterPro" id="IPR002372">
    <property type="entry name" value="PQQ_rpt_dom"/>
</dbReference>
<dbReference type="SUPFAM" id="SSF50998">
    <property type="entry name" value="Quinoprotein alcohol dehydrogenase-like"/>
    <property type="match status" value="1"/>
</dbReference>
<feature type="transmembrane region" description="Helical" evidence="1">
    <location>
        <begin position="151"/>
        <end position="173"/>
    </location>
</feature>
<comment type="caution">
    <text evidence="3">The sequence shown here is derived from an EMBL/GenBank/DDBJ whole genome shotgun (WGS) entry which is preliminary data.</text>
</comment>